<accession>K0YQB6</accession>
<dbReference type="InterPro" id="IPR007253">
    <property type="entry name" value="Cell_wall-bd_2"/>
</dbReference>
<dbReference type="PANTHER" id="PTHR11022">
    <property type="entry name" value="PEPTIDOGLYCAN RECOGNITION PROTEIN"/>
    <property type="match status" value="1"/>
</dbReference>
<name>K0YQB6_9ACTO</name>
<dbReference type="GO" id="GO:0008745">
    <property type="term" value="F:N-acetylmuramoyl-L-alanine amidase activity"/>
    <property type="evidence" value="ECO:0007669"/>
    <property type="project" value="InterPro"/>
</dbReference>
<evidence type="ECO:0000256" key="2">
    <source>
        <dbReference type="SAM" id="SignalP"/>
    </source>
</evidence>
<gene>
    <name evidence="5" type="ORF">HMPREF9241_01162</name>
</gene>
<evidence type="ECO:0000259" key="3">
    <source>
        <dbReference type="SMART" id="SM00644"/>
    </source>
</evidence>
<dbReference type="SMART" id="SM00701">
    <property type="entry name" value="PGRP"/>
    <property type="match status" value="1"/>
</dbReference>
<feature type="domain" description="Peptidoglycan recognition protein family" evidence="4">
    <location>
        <begin position="243"/>
        <end position="388"/>
    </location>
</feature>
<dbReference type="PATRIC" id="fig|883077.3.peg.1171"/>
<dbReference type="SMART" id="SM00644">
    <property type="entry name" value="Ami_2"/>
    <property type="match status" value="1"/>
</dbReference>
<dbReference type="Pfam" id="PF04122">
    <property type="entry name" value="CW_binding_2"/>
    <property type="match status" value="3"/>
</dbReference>
<dbReference type="Gene3D" id="3.40.80.10">
    <property type="entry name" value="Peptidoglycan recognition protein-like"/>
    <property type="match status" value="1"/>
</dbReference>
<sequence>MRRLSIVSLLSVGALTAALALQPSTPSTATDSVLPSDMDVAPATVSIADIHGMEDIAEAPMEEKVAPSEYGTGESEDPFLVEVEQRSLHNASEVVPEENEESVLHVASDLPSGVVIAGVVFEDGIKEGAVTIAYRSEADGMWSDWTDVELEDAVAETMTQSTDPIYLENASKIEAVVKAAPGTDTDVQALGNVHMSVVYTETQENELGSGSSLKKVDFKEQPDARAVNTGVRGASYNTGMQGLNILSRGEYGLPWSSGWTPEAINPQGVVIHHTASDNSYSKASAATVVKGIWNFHANGSGWGDVGYHFLVDRYGTVYEGREGSLTGFYEGGHAYGANTNTLGISVVGNFVYEEPPYVAQNSVAKLAAWLFKRIGIADPYKGIWVQGKPAGGRWIPALSGHRDVGGTECPGQAFYDKLPRLRKVVASLVKGNNAWIDGAGNVQETPRAVPAEGGRLSGADRDSTAIAISQARFPSGATTAYLVNRLSPVDALAAGVVKDGPILFASRGGVKPETVNEMRRLGVSKVVMVGGTGVLPDSLWNSLPGVSRVRLGGTDRFDTARRVASYVFPTTSAAVYVADGLGVNGVGSADALVAANAEDGPILLAKPGVGLDSASASLASKLGGKKYQLGSVSLAAGATSLGGTDRYSTSVASARHSYPTKPSIVYLVRGDVFMDGVASGTLTDGPRLLTETASLPSSVCDYLKDVKPKKVVALGGTGAVSDEVLMKARMCAAR</sequence>
<dbReference type="InterPro" id="IPR002502">
    <property type="entry name" value="Amidase_domain"/>
</dbReference>
<dbReference type="InterPro" id="IPR015510">
    <property type="entry name" value="PGRP"/>
</dbReference>
<evidence type="ECO:0000256" key="1">
    <source>
        <dbReference type="ARBA" id="ARBA00007553"/>
    </source>
</evidence>
<comment type="caution">
    <text evidence="5">The sequence shown here is derived from an EMBL/GenBank/DDBJ whole genome shotgun (WGS) entry which is preliminary data.</text>
</comment>
<organism evidence="5 6">
    <name type="scientific">Schaalia turicensis ACS-279-V-Col4</name>
    <dbReference type="NCBI Taxonomy" id="883077"/>
    <lineage>
        <taxon>Bacteria</taxon>
        <taxon>Bacillati</taxon>
        <taxon>Actinomycetota</taxon>
        <taxon>Actinomycetes</taxon>
        <taxon>Actinomycetales</taxon>
        <taxon>Actinomycetaceae</taxon>
        <taxon>Schaalia</taxon>
    </lineage>
</organism>
<protein>
    <recommendedName>
        <fullName evidence="7">Peptidoglycan recognition protein family domain-containing protein</fullName>
    </recommendedName>
</protein>
<evidence type="ECO:0000313" key="6">
    <source>
        <dbReference type="Proteomes" id="UP000003994"/>
    </source>
</evidence>
<dbReference type="AlphaFoldDB" id="K0YQB6"/>
<dbReference type="RefSeq" id="WP_006681367.1">
    <property type="nucleotide sequence ID" value="NZ_JH815209.1"/>
</dbReference>
<keyword evidence="2" id="KW-0732">Signal</keyword>
<dbReference type="PANTHER" id="PTHR11022:SF41">
    <property type="entry name" value="PEPTIDOGLYCAN-RECOGNITION PROTEIN LC-RELATED"/>
    <property type="match status" value="1"/>
</dbReference>
<evidence type="ECO:0000259" key="4">
    <source>
        <dbReference type="SMART" id="SM00701"/>
    </source>
</evidence>
<reference evidence="5 6" key="1">
    <citation type="submission" date="2012-07" db="EMBL/GenBank/DDBJ databases">
        <title>The Genome Sequence of Actinomyces turicensis ACS-279-V-COL4.</title>
        <authorList>
            <consortium name="The Broad Institute Genome Sequencing Platform"/>
            <person name="Earl A."/>
            <person name="Ward D."/>
            <person name="Feldgarden M."/>
            <person name="Gevers D."/>
            <person name="Saerens B."/>
            <person name="Vaneechoutte M."/>
            <person name="Walker B."/>
            <person name="Young S.K."/>
            <person name="Zeng Q."/>
            <person name="Gargeya S."/>
            <person name="Fitzgerald M."/>
            <person name="Haas B."/>
            <person name="Abouelleil A."/>
            <person name="Alvarado L."/>
            <person name="Arachchi H.M."/>
            <person name="Berlin A."/>
            <person name="Chapman S.B."/>
            <person name="Goldberg J."/>
            <person name="Griggs A."/>
            <person name="Gujja S."/>
            <person name="Hansen M."/>
            <person name="Howarth C."/>
            <person name="Imamovic A."/>
            <person name="Larimer J."/>
            <person name="McCowen C."/>
            <person name="Montmayeur A."/>
            <person name="Murphy C."/>
            <person name="Neiman D."/>
            <person name="Pearson M."/>
            <person name="Priest M."/>
            <person name="Roberts A."/>
            <person name="Saif S."/>
            <person name="Shea T."/>
            <person name="Sisk P."/>
            <person name="Sykes S."/>
            <person name="Wortman J."/>
            <person name="Nusbaum C."/>
            <person name="Birren B."/>
        </authorList>
    </citation>
    <scope>NUCLEOTIDE SEQUENCE [LARGE SCALE GENOMIC DNA]</scope>
    <source>
        <strain evidence="5 6">ACS-279-V-Col4</strain>
    </source>
</reference>
<evidence type="ECO:0008006" key="7">
    <source>
        <dbReference type="Google" id="ProtNLM"/>
    </source>
</evidence>
<comment type="similarity">
    <text evidence="1">Belongs to the N-acetylmuramoyl-L-alanine amidase 2 family.</text>
</comment>
<proteinExistence type="inferred from homology"/>
<dbReference type="Pfam" id="PF01510">
    <property type="entry name" value="Amidase_2"/>
    <property type="match status" value="1"/>
</dbReference>
<dbReference type="Proteomes" id="UP000003994">
    <property type="component" value="Unassembled WGS sequence"/>
</dbReference>
<dbReference type="STRING" id="883077.HMPREF9241_01162"/>
<dbReference type="SUPFAM" id="SSF55846">
    <property type="entry name" value="N-acetylmuramoyl-L-alanine amidase-like"/>
    <property type="match status" value="1"/>
</dbReference>
<feature type="signal peptide" evidence="2">
    <location>
        <begin position="1"/>
        <end position="29"/>
    </location>
</feature>
<keyword evidence="6" id="KW-1185">Reference proteome</keyword>
<feature type="domain" description="N-acetylmuramoyl-L-alanine amidase" evidence="3">
    <location>
        <begin position="255"/>
        <end position="411"/>
    </location>
</feature>
<evidence type="ECO:0000313" key="5">
    <source>
        <dbReference type="EMBL" id="EJZ85618.1"/>
    </source>
</evidence>
<dbReference type="HOGENOM" id="CLU_357455_0_0_11"/>
<dbReference type="EMBL" id="AGWQ01000007">
    <property type="protein sequence ID" value="EJZ85618.1"/>
    <property type="molecule type" value="Genomic_DNA"/>
</dbReference>
<dbReference type="GO" id="GO:0008270">
    <property type="term" value="F:zinc ion binding"/>
    <property type="evidence" value="ECO:0007669"/>
    <property type="project" value="InterPro"/>
</dbReference>
<dbReference type="GO" id="GO:0009253">
    <property type="term" value="P:peptidoglycan catabolic process"/>
    <property type="evidence" value="ECO:0007669"/>
    <property type="project" value="InterPro"/>
</dbReference>
<dbReference type="InterPro" id="IPR036505">
    <property type="entry name" value="Amidase/PGRP_sf"/>
</dbReference>
<dbReference type="eggNOG" id="COG2247">
    <property type="taxonomic scope" value="Bacteria"/>
</dbReference>
<dbReference type="CDD" id="cd06583">
    <property type="entry name" value="PGRP"/>
    <property type="match status" value="1"/>
</dbReference>
<feature type="chain" id="PRO_5003841775" description="Peptidoglycan recognition protein family domain-containing protein" evidence="2">
    <location>
        <begin position="30"/>
        <end position="734"/>
    </location>
</feature>
<dbReference type="InterPro" id="IPR006619">
    <property type="entry name" value="PGRP_domain_met/bac"/>
</dbReference>